<protein>
    <recommendedName>
        <fullName evidence="8">Phage shock protein PspC N-terminal domain-containing protein</fullName>
    </recommendedName>
</protein>
<feature type="transmembrane region" description="Helical" evidence="7">
    <location>
        <begin position="34"/>
        <end position="57"/>
    </location>
</feature>
<evidence type="ECO:0000256" key="2">
    <source>
        <dbReference type="ARBA" id="ARBA00022475"/>
    </source>
</evidence>
<accession>A0A1L8TQ84</accession>
<feature type="region of interest" description="Disordered" evidence="6">
    <location>
        <begin position="64"/>
        <end position="93"/>
    </location>
</feature>
<organism evidence="9 10">
    <name type="scientific">Enterococcus hermanniensis</name>
    <dbReference type="NCBI Taxonomy" id="249189"/>
    <lineage>
        <taxon>Bacteria</taxon>
        <taxon>Bacillati</taxon>
        <taxon>Bacillota</taxon>
        <taxon>Bacilli</taxon>
        <taxon>Lactobacillales</taxon>
        <taxon>Enterococcaceae</taxon>
        <taxon>Enterococcus</taxon>
    </lineage>
</organism>
<evidence type="ECO:0000256" key="6">
    <source>
        <dbReference type="SAM" id="MobiDB-lite"/>
    </source>
</evidence>
<keyword evidence="10" id="KW-1185">Reference proteome</keyword>
<evidence type="ECO:0000256" key="3">
    <source>
        <dbReference type="ARBA" id="ARBA00022692"/>
    </source>
</evidence>
<dbReference type="InterPro" id="IPR052027">
    <property type="entry name" value="PspC"/>
</dbReference>
<dbReference type="EMBL" id="JXKQ01000003">
    <property type="protein sequence ID" value="OJG46292.1"/>
    <property type="molecule type" value="Genomic_DNA"/>
</dbReference>
<dbReference type="RefSeq" id="WP_071857374.1">
    <property type="nucleotide sequence ID" value="NZ_JBHSHK010000001.1"/>
</dbReference>
<evidence type="ECO:0000313" key="9">
    <source>
        <dbReference type="EMBL" id="OJG46292.1"/>
    </source>
</evidence>
<dbReference type="Proteomes" id="UP000182077">
    <property type="component" value="Unassembled WGS sequence"/>
</dbReference>
<evidence type="ECO:0000313" key="10">
    <source>
        <dbReference type="Proteomes" id="UP000182077"/>
    </source>
</evidence>
<evidence type="ECO:0000256" key="7">
    <source>
        <dbReference type="SAM" id="Phobius"/>
    </source>
</evidence>
<dbReference type="PANTHER" id="PTHR33885:SF3">
    <property type="entry name" value="PHAGE SHOCK PROTEIN C"/>
    <property type="match status" value="1"/>
</dbReference>
<keyword evidence="5 7" id="KW-0472">Membrane</keyword>
<feature type="compositionally biased region" description="Basic and acidic residues" evidence="6">
    <location>
        <begin position="80"/>
        <end position="93"/>
    </location>
</feature>
<keyword evidence="2" id="KW-1003">Cell membrane</keyword>
<dbReference type="PANTHER" id="PTHR33885">
    <property type="entry name" value="PHAGE SHOCK PROTEIN C"/>
    <property type="match status" value="1"/>
</dbReference>
<keyword evidence="3 7" id="KW-0812">Transmembrane</keyword>
<dbReference type="AlphaFoldDB" id="A0A1L8TQ84"/>
<comment type="caution">
    <text evidence="9">The sequence shown here is derived from an EMBL/GenBank/DDBJ whole genome shotgun (WGS) entry which is preliminary data.</text>
</comment>
<sequence length="93" mass="10575">MNKKLTKSSTNKVLTGTLAGLAEYFGIDPTIVRVAFVVAIFIFEGTPILLYLLFAMLMPKKNRSRKNFDKDSFQQTSQSTKKESDSEDKWSDF</sequence>
<gene>
    <name evidence="9" type="ORF">RV04_GL001458</name>
</gene>
<evidence type="ECO:0000256" key="1">
    <source>
        <dbReference type="ARBA" id="ARBA00004162"/>
    </source>
</evidence>
<dbReference type="OrthoDB" id="9815286at2"/>
<keyword evidence="4 7" id="KW-1133">Transmembrane helix</keyword>
<evidence type="ECO:0000259" key="8">
    <source>
        <dbReference type="Pfam" id="PF04024"/>
    </source>
</evidence>
<dbReference type="InterPro" id="IPR007168">
    <property type="entry name" value="Phageshock_PspC_N"/>
</dbReference>
<dbReference type="GO" id="GO:0005886">
    <property type="term" value="C:plasma membrane"/>
    <property type="evidence" value="ECO:0007669"/>
    <property type="project" value="UniProtKB-SubCell"/>
</dbReference>
<comment type="subcellular location">
    <subcellularLocation>
        <location evidence="1">Cell membrane</location>
        <topology evidence="1">Single-pass membrane protein</topology>
    </subcellularLocation>
</comment>
<evidence type="ECO:0000256" key="4">
    <source>
        <dbReference type="ARBA" id="ARBA00022989"/>
    </source>
</evidence>
<feature type="domain" description="Phage shock protein PspC N-terminal" evidence="8">
    <location>
        <begin position="3"/>
        <end position="61"/>
    </location>
</feature>
<dbReference type="STRING" id="249189.RV04_GL001458"/>
<name>A0A1L8TQ84_9ENTE</name>
<reference evidence="9 10" key="1">
    <citation type="submission" date="2014-12" db="EMBL/GenBank/DDBJ databases">
        <title>Draft genome sequences of 29 type strains of Enterococci.</title>
        <authorList>
            <person name="Zhong Z."/>
            <person name="Sun Z."/>
            <person name="Liu W."/>
            <person name="Zhang W."/>
            <person name="Zhang H."/>
        </authorList>
    </citation>
    <scope>NUCLEOTIDE SEQUENCE [LARGE SCALE GENOMIC DNA]</scope>
    <source>
        <strain evidence="9 10">DSM 17122</strain>
    </source>
</reference>
<evidence type="ECO:0000256" key="5">
    <source>
        <dbReference type="ARBA" id="ARBA00023136"/>
    </source>
</evidence>
<proteinExistence type="predicted"/>
<dbReference type="Pfam" id="PF04024">
    <property type="entry name" value="PspC"/>
    <property type="match status" value="1"/>
</dbReference>